<dbReference type="Pfam" id="PF13471">
    <property type="entry name" value="Transglut_core3"/>
    <property type="match status" value="1"/>
</dbReference>
<sequence length="132" mass="15597">MRRAQKLRFVLRHAPWIAEAWGRLLLARFRRRPFPPPASRGQPRPLDVLVRCFQIAAAHHLYRPTCLPRSIALQHFLKRHGHPAVLRIGVHKEEKGIRAHAWVEVDGRIVDDDPMNAKRYHPLRTRHDDRRN</sequence>
<dbReference type="InterPro" id="IPR032708">
    <property type="entry name" value="McjB_C"/>
</dbReference>
<evidence type="ECO:0000313" key="2">
    <source>
        <dbReference type="EMBL" id="BCX82241.1"/>
    </source>
</evidence>
<name>A0AAU9BUA0_9GAMM</name>
<evidence type="ECO:0000313" key="3">
    <source>
        <dbReference type="Proteomes" id="UP001321825"/>
    </source>
</evidence>
<dbReference type="KEGG" id="mcau:MIT9_P1826"/>
<dbReference type="AlphaFoldDB" id="A0AAU9BUA0"/>
<reference evidence="3" key="1">
    <citation type="journal article" date="2024" name="Int. J. Syst. Evol. Microbiol.">
        <title>Methylomarinovum tepidoasis sp. nov., a moderately thermophilic methanotroph of the family Methylothermaceae isolated from a deep-sea hydrothermal field.</title>
        <authorList>
            <person name="Hirayama H."/>
            <person name="Takaki Y."/>
            <person name="Abe M."/>
            <person name="Miyazaki M."/>
            <person name="Uematsu K."/>
            <person name="Matsui Y."/>
            <person name="Takai K."/>
        </authorList>
    </citation>
    <scope>NUCLEOTIDE SEQUENCE [LARGE SCALE GENOMIC DNA]</scope>
    <source>
        <strain evidence="3">IT-9</strain>
    </source>
</reference>
<dbReference type="RefSeq" id="WP_317704648.1">
    <property type="nucleotide sequence ID" value="NZ_AP024714.1"/>
</dbReference>
<dbReference type="InterPro" id="IPR053521">
    <property type="entry name" value="McjB-like"/>
</dbReference>
<evidence type="ECO:0000259" key="1">
    <source>
        <dbReference type="Pfam" id="PF13471"/>
    </source>
</evidence>
<proteinExistence type="predicted"/>
<feature type="domain" description="Microcin J25-processing protein McjB C-terminal" evidence="1">
    <location>
        <begin position="22"/>
        <end position="125"/>
    </location>
</feature>
<dbReference type="Proteomes" id="UP001321825">
    <property type="component" value="Chromosome"/>
</dbReference>
<keyword evidence="3" id="KW-1185">Reference proteome</keyword>
<accession>A0AAU9BUA0</accession>
<organism evidence="2 3">
    <name type="scientific">Methylomarinovum caldicuralii</name>
    <dbReference type="NCBI Taxonomy" id="438856"/>
    <lineage>
        <taxon>Bacteria</taxon>
        <taxon>Pseudomonadati</taxon>
        <taxon>Pseudomonadota</taxon>
        <taxon>Gammaproteobacteria</taxon>
        <taxon>Methylococcales</taxon>
        <taxon>Methylothermaceae</taxon>
        <taxon>Methylomarinovum</taxon>
    </lineage>
</organism>
<gene>
    <name evidence="2" type="ORF">MIT9_P1826</name>
</gene>
<dbReference type="EMBL" id="AP024714">
    <property type="protein sequence ID" value="BCX82241.1"/>
    <property type="molecule type" value="Genomic_DNA"/>
</dbReference>
<protein>
    <recommendedName>
        <fullName evidence="1">Microcin J25-processing protein McjB C-terminal domain-containing protein</fullName>
    </recommendedName>
</protein>
<dbReference type="NCBIfam" id="NF033537">
    <property type="entry name" value="lasso_biosyn_B2"/>
    <property type="match status" value="1"/>
</dbReference>